<dbReference type="KEGG" id="fas:105263536"/>
<dbReference type="SUPFAM" id="SSF82171">
    <property type="entry name" value="DPP6 N-terminal domain-like"/>
    <property type="match status" value="1"/>
</dbReference>
<dbReference type="InterPro" id="IPR052778">
    <property type="entry name" value="Centrosome-WD_assoc"/>
</dbReference>
<dbReference type="PANTHER" id="PTHR16220:SF0">
    <property type="entry name" value="WD REPEAT-CONTAINING PROTEIN WRAP73"/>
    <property type="match status" value="1"/>
</dbReference>
<evidence type="ECO:0000313" key="2">
    <source>
        <dbReference type="RefSeq" id="XP_011298098.1"/>
    </source>
</evidence>
<keyword evidence="1" id="KW-1185">Reference proteome</keyword>
<dbReference type="Gene3D" id="2.130.10.10">
    <property type="entry name" value="YVTN repeat-like/Quinoprotein amine dehydrogenase"/>
    <property type="match status" value="2"/>
</dbReference>
<sequence>MFRINRDLCCFSTSGKYFATAHQQELIVRDCRTLESVQTFSFQDVIEYLDWSPGGQLILCANIKKGVIQVYSIKHPKWKCKLTQGSCGMERAFWGPDDRSILSISDLNIHLSIWTLDDHNLTNIWSLKSSAPQSIALNIPQRQLSVIVSKKGRDWIEIYETNTWKLTRKLMCDKLFGIDGVCWSPNGELLAIWCSTIENSRLLVYSSVTDSHIGAFSGGDREKNGPTNGITKSLQEKNIKGIDKVVWSPEGQLLAIVGYNEMIVVVNYVTWTAIVSLYCDPVIREGNYLGKVFKEIEVKRRDWAAHIDSLSLPDHHIKHKMQEINERPINIEIDIKPINWNVTIAAIDTIEFSPCGRFLAIRHQLYPATVWIWDLMDDCVDYLLLKNSVSGISWEPIKTRLLVSSESSLIFEWRPRKPATSFESPKAMKVLNFKWNPQGEIVALQGYNKTSVIRIGD</sequence>
<dbReference type="AlphaFoldDB" id="A0A9R1SVY9"/>
<organism evidence="1 2">
    <name type="scientific">Fopius arisanus</name>
    <dbReference type="NCBI Taxonomy" id="64838"/>
    <lineage>
        <taxon>Eukaryota</taxon>
        <taxon>Metazoa</taxon>
        <taxon>Ecdysozoa</taxon>
        <taxon>Arthropoda</taxon>
        <taxon>Hexapoda</taxon>
        <taxon>Insecta</taxon>
        <taxon>Pterygota</taxon>
        <taxon>Neoptera</taxon>
        <taxon>Endopterygota</taxon>
        <taxon>Hymenoptera</taxon>
        <taxon>Apocrita</taxon>
        <taxon>Ichneumonoidea</taxon>
        <taxon>Braconidae</taxon>
        <taxon>Opiinae</taxon>
        <taxon>Fopius</taxon>
    </lineage>
</organism>
<dbReference type="InterPro" id="IPR015943">
    <property type="entry name" value="WD40/YVTN_repeat-like_dom_sf"/>
</dbReference>
<dbReference type="Proteomes" id="UP000694866">
    <property type="component" value="Unplaced"/>
</dbReference>
<gene>
    <name evidence="2" type="primary">LOC105263536</name>
</gene>
<dbReference type="RefSeq" id="XP_011298098.1">
    <property type="nucleotide sequence ID" value="XM_011299796.1"/>
</dbReference>
<dbReference type="GO" id="GO:1990811">
    <property type="term" value="C:MWP complex"/>
    <property type="evidence" value="ECO:0007669"/>
    <property type="project" value="TreeGrafter"/>
</dbReference>
<protein>
    <submittedName>
        <fullName evidence="2">WD repeat-containing protein WRAP73</fullName>
    </submittedName>
</protein>
<dbReference type="OrthoDB" id="308690at2759"/>
<accession>A0A9R1SVY9</accession>
<dbReference type="SUPFAM" id="SSF50978">
    <property type="entry name" value="WD40 repeat-like"/>
    <property type="match status" value="1"/>
</dbReference>
<dbReference type="InterPro" id="IPR036322">
    <property type="entry name" value="WD40_repeat_dom_sf"/>
</dbReference>
<dbReference type="GO" id="GO:0005815">
    <property type="term" value="C:microtubule organizing center"/>
    <property type="evidence" value="ECO:0007669"/>
    <property type="project" value="TreeGrafter"/>
</dbReference>
<proteinExistence type="predicted"/>
<dbReference type="PANTHER" id="PTHR16220">
    <property type="entry name" value="WD REPEAT PROTEIN 8-RELATED"/>
    <property type="match status" value="1"/>
</dbReference>
<reference evidence="2" key="1">
    <citation type="submission" date="2025-08" db="UniProtKB">
        <authorList>
            <consortium name="RefSeq"/>
        </authorList>
    </citation>
    <scope>IDENTIFICATION</scope>
    <source>
        <strain evidence="2">USDA-PBARC FA_bdor</strain>
        <tissue evidence="2">Whole organism</tissue>
    </source>
</reference>
<dbReference type="GeneID" id="105263536"/>
<evidence type="ECO:0000313" key="1">
    <source>
        <dbReference type="Proteomes" id="UP000694866"/>
    </source>
</evidence>
<name>A0A9R1SVY9_9HYME</name>